<accession>A0A2C5YF82</accession>
<dbReference type="EMBL" id="NJET01000010">
    <property type="protein sequence ID" value="PHH66140.1"/>
    <property type="molecule type" value="Genomic_DNA"/>
</dbReference>
<evidence type="ECO:0008006" key="4">
    <source>
        <dbReference type="Google" id="ProtNLM"/>
    </source>
</evidence>
<gene>
    <name evidence="2" type="ORF">CDD81_203</name>
</gene>
<reference evidence="2 3" key="1">
    <citation type="submission" date="2017-06" db="EMBL/GenBank/DDBJ databases">
        <title>Ant-infecting Ophiocordyceps genomes reveal a high diversity of potential behavioral manipulation genes and a possible major role for enterotoxins.</title>
        <authorList>
            <person name="De Bekker C."/>
            <person name="Evans H.C."/>
            <person name="Brachmann A."/>
            <person name="Hughes D.P."/>
        </authorList>
    </citation>
    <scope>NUCLEOTIDE SEQUENCE [LARGE SCALE GENOMIC DNA]</scope>
    <source>
        <strain evidence="2 3">Map64</strain>
    </source>
</reference>
<dbReference type="Proteomes" id="UP000226192">
    <property type="component" value="Unassembled WGS sequence"/>
</dbReference>
<evidence type="ECO:0000313" key="3">
    <source>
        <dbReference type="Proteomes" id="UP000226192"/>
    </source>
</evidence>
<organism evidence="2 3">
    <name type="scientific">Ophiocordyceps australis</name>
    <dbReference type="NCBI Taxonomy" id="1399860"/>
    <lineage>
        <taxon>Eukaryota</taxon>
        <taxon>Fungi</taxon>
        <taxon>Dikarya</taxon>
        <taxon>Ascomycota</taxon>
        <taxon>Pezizomycotina</taxon>
        <taxon>Sordariomycetes</taxon>
        <taxon>Hypocreomycetidae</taxon>
        <taxon>Hypocreales</taxon>
        <taxon>Ophiocordycipitaceae</taxon>
        <taxon>Ophiocordyceps</taxon>
    </lineage>
</organism>
<keyword evidence="1" id="KW-0732">Signal</keyword>
<keyword evidence="3" id="KW-1185">Reference proteome</keyword>
<evidence type="ECO:0000313" key="2">
    <source>
        <dbReference type="EMBL" id="PHH66140.1"/>
    </source>
</evidence>
<sequence>MKFSILFAGLAGLVAAAPSVNAAEAAIEARDTSKPCEGMNPYMCQHHCKLLGFNGRCVGNRCMCVKG</sequence>
<protein>
    <recommendedName>
        <fullName evidence="4">Invertebrate defensins family profile domain-containing protein</fullName>
    </recommendedName>
</protein>
<dbReference type="AlphaFoldDB" id="A0A2C5YF82"/>
<proteinExistence type="predicted"/>
<feature type="signal peptide" evidence="1">
    <location>
        <begin position="1"/>
        <end position="16"/>
    </location>
</feature>
<name>A0A2C5YF82_9HYPO</name>
<evidence type="ECO:0000256" key="1">
    <source>
        <dbReference type="SAM" id="SignalP"/>
    </source>
</evidence>
<comment type="caution">
    <text evidence="2">The sequence shown here is derived from an EMBL/GenBank/DDBJ whole genome shotgun (WGS) entry which is preliminary data.</text>
</comment>
<feature type="chain" id="PRO_5012767503" description="Invertebrate defensins family profile domain-containing protein" evidence="1">
    <location>
        <begin position="17"/>
        <end position="67"/>
    </location>
</feature>